<feature type="coiled-coil region" evidence="1">
    <location>
        <begin position="203"/>
        <end position="230"/>
    </location>
</feature>
<dbReference type="AlphaFoldDB" id="A0A409X634"/>
<reference evidence="3 4" key="1">
    <citation type="journal article" date="2018" name="Evol. Lett.">
        <title>Horizontal gene cluster transfer increased hallucinogenic mushroom diversity.</title>
        <authorList>
            <person name="Reynolds H.T."/>
            <person name="Vijayakumar V."/>
            <person name="Gluck-Thaler E."/>
            <person name="Korotkin H.B."/>
            <person name="Matheny P.B."/>
            <person name="Slot J.C."/>
        </authorList>
    </citation>
    <scope>NUCLEOTIDE SEQUENCE [LARGE SCALE GENOMIC DNA]</scope>
    <source>
        <strain evidence="3 4">2629</strain>
    </source>
</reference>
<feature type="compositionally biased region" description="Acidic residues" evidence="2">
    <location>
        <begin position="378"/>
        <end position="388"/>
    </location>
</feature>
<comment type="caution">
    <text evidence="3">The sequence shown here is derived from an EMBL/GenBank/DDBJ whole genome shotgun (WGS) entry which is preliminary data.</text>
</comment>
<feature type="region of interest" description="Disordered" evidence="2">
    <location>
        <begin position="370"/>
        <end position="415"/>
    </location>
</feature>
<feature type="region of interest" description="Disordered" evidence="2">
    <location>
        <begin position="496"/>
        <end position="535"/>
    </location>
</feature>
<feature type="compositionally biased region" description="Basic and acidic residues" evidence="2">
    <location>
        <begin position="526"/>
        <end position="535"/>
    </location>
</feature>
<keyword evidence="1" id="KW-0175">Coiled coil</keyword>
<accession>A0A409X634</accession>
<protein>
    <submittedName>
        <fullName evidence="3">Uncharacterized protein</fullName>
    </submittedName>
</protein>
<gene>
    <name evidence="3" type="ORF">CVT24_001136</name>
</gene>
<dbReference type="Proteomes" id="UP000284842">
    <property type="component" value="Unassembled WGS sequence"/>
</dbReference>
<keyword evidence="4" id="KW-1185">Reference proteome</keyword>
<proteinExistence type="predicted"/>
<name>A0A409X634_9AGAR</name>
<dbReference type="InParanoid" id="A0A409X634"/>
<sequence>MWGPTDGNRRRRSIEFEVIPDSEDDRNNHILLAPATPPAHPGSNPALTLSISSPPSLAPAVTSFFFTSERSMIGASGVSSTSLVPTEPASAYDNQVIARAGDASLVPTLPASTIPSSSRTHHVWHSEDQLEHQACNEVPLTKSQTEFHAMCDLLPGRKFGVSSCERCDHLSDEQLDYADTAFFEASSLTRPPSGYSGIIQGNIEKERNLISELEEELKHAKRTVAYLVGQLANFKAEWAKFGQVLDAAEDELGDTRRYYVFELGDLDNRCTDCRSDPDEVASSCLEFPIRELVLYALHHSTFYRFLSTSSSGPSSSMSIRCQAKCDAWFRTRSSMYHHLSRSPDCWSNVISQLRIWSEEDEEDIAGNLRDRCNLDSDAGSDSDSDSDSDASSTRTGRRRDSQAEDEADEDRLGPAVDVDLDLVDDFLEDLQEIPYLPSVYSQMSPVSHGDEIGQEGPGPQTATNRLKRQVQAYLLDDNDDSRYILEDAEAGEVVRREKPPGLGVSRGRDLNLSDVEEEDDPMDGTGNDRARYAPF</sequence>
<evidence type="ECO:0000313" key="3">
    <source>
        <dbReference type="EMBL" id="PPQ86239.1"/>
    </source>
</evidence>
<evidence type="ECO:0000256" key="1">
    <source>
        <dbReference type="SAM" id="Coils"/>
    </source>
</evidence>
<organism evidence="3 4">
    <name type="scientific">Panaeolus cyanescens</name>
    <dbReference type="NCBI Taxonomy" id="181874"/>
    <lineage>
        <taxon>Eukaryota</taxon>
        <taxon>Fungi</taxon>
        <taxon>Dikarya</taxon>
        <taxon>Basidiomycota</taxon>
        <taxon>Agaricomycotina</taxon>
        <taxon>Agaricomycetes</taxon>
        <taxon>Agaricomycetidae</taxon>
        <taxon>Agaricales</taxon>
        <taxon>Agaricineae</taxon>
        <taxon>Galeropsidaceae</taxon>
        <taxon>Panaeolus</taxon>
    </lineage>
</organism>
<evidence type="ECO:0000313" key="4">
    <source>
        <dbReference type="Proteomes" id="UP000284842"/>
    </source>
</evidence>
<feature type="region of interest" description="Disordered" evidence="2">
    <location>
        <begin position="25"/>
        <end position="45"/>
    </location>
</feature>
<dbReference type="EMBL" id="NHTK01004530">
    <property type="protein sequence ID" value="PPQ86239.1"/>
    <property type="molecule type" value="Genomic_DNA"/>
</dbReference>
<feature type="non-terminal residue" evidence="3">
    <location>
        <position position="535"/>
    </location>
</feature>
<evidence type="ECO:0000256" key="2">
    <source>
        <dbReference type="SAM" id="MobiDB-lite"/>
    </source>
</evidence>